<comment type="caution">
    <text evidence="2">The sequence shown here is derived from an EMBL/GenBank/DDBJ whole genome shotgun (WGS) entry which is preliminary data.</text>
</comment>
<keyword evidence="3" id="KW-1185">Reference proteome</keyword>
<dbReference type="Proteomes" id="UP001314170">
    <property type="component" value="Unassembled WGS sequence"/>
</dbReference>
<sequence length="60" mass="6120">MDRSTVDLRSGTGMKPLPTASGDAGKPKKILPAGMAEPVPPSMSKSIPSRTAGPGGRDEE</sequence>
<evidence type="ECO:0000256" key="1">
    <source>
        <dbReference type="SAM" id="MobiDB-lite"/>
    </source>
</evidence>
<dbReference type="EMBL" id="CAWUPB010001173">
    <property type="protein sequence ID" value="CAK7348798.1"/>
    <property type="molecule type" value="Genomic_DNA"/>
</dbReference>
<protein>
    <submittedName>
        <fullName evidence="2">Uncharacterized protein</fullName>
    </submittedName>
</protein>
<organism evidence="2 3">
    <name type="scientific">Dovyalis caffra</name>
    <dbReference type="NCBI Taxonomy" id="77055"/>
    <lineage>
        <taxon>Eukaryota</taxon>
        <taxon>Viridiplantae</taxon>
        <taxon>Streptophyta</taxon>
        <taxon>Embryophyta</taxon>
        <taxon>Tracheophyta</taxon>
        <taxon>Spermatophyta</taxon>
        <taxon>Magnoliopsida</taxon>
        <taxon>eudicotyledons</taxon>
        <taxon>Gunneridae</taxon>
        <taxon>Pentapetalae</taxon>
        <taxon>rosids</taxon>
        <taxon>fabids</taxon>
        <taxon>Malpighiales</taxon>
        <taxon>Salicaceae</taxon>
        <taxon>Flacourtieae</taxon>
        <taxon>Dovyalis</taxon>
    </lineage>
</organism>
<gene>
    <name evidence="2" type="ORF">DCAF_LOCUS21505</name>
</gene>
<name>A0AAV1SES6_9ROSI</name>
<evidence type="ECO:0000313" key="2">
    <source>
        <dbReference type="EMBL" id="CAK7348798.1"/>
    </source>
</evidence>
<dbReference type="AlphaFoldDB" id="A0AAV1SES6"/>
<proteinExistence type="predicted"/>
<reference evidence="2 3" key="1">
    <citation type="submission" date="2024-01" db="EMBL/GenBank/DDBJ databases">
        <authorList>
            <person name="Waweru B."/>
        </authorList>
    </citation>
    <scope>NUCLEOTIDE SEQUENCE [LARGE SCALE GENOMIC DNA]</scope>
</reference>
<feature type="region of interest" description="Disordered" evidence="1">
    <location>
        <begin position="1"/>
        <end position="60"/>
    </location>
</feature>
<evidence type="ECO:0000313" key="3">
    <source>
        <dbReference type="Proteomes" id="UP001314170"/>
    </source>
</evidence>
<accession>A0AAV1SES6</accession>